<evidence type="ECO:0000256" key="4">
    <source>
        <dbReference type="ARBA" id="ARBA00022723"/>
    </source>
</evidence>
<reference evidence="15 16" key="1">
    <citation type="journal article" date="2018" name="Nat. Ecol. Evol.">
        <title>Pezizomycetes genomes reveal the molecular basis of ectomycorrhizal truffle lifestyle.</title>
        <authorList>
            <person name="Murat C."/>
            <person name="Payen T."/>
            <person name="Noel B."/>
            <person name="Kuo A."/>
            <person name="Morin E."/>
            <person name="Chen J."/>
            <person name="Kohler A."/>
            <person name="Krizsan K."/>
            <person name="Balestrini R."/>
            <person name="Da Silva C."/>
            <person name="Montanini B."/>
            <person name="Hainaut M."/>
            <person name="Levati E."/>
            <person name="Barry K.W."/>
            <person name="Belfiori B."/>
            <person name="Cichocki N."/>
            <person name="Clum A."/>
            <person name="Dockter R.B."/>
            <person name="Fauchery L."/>
            <person name="Guy J."/>
            <person name="Iotti M."/>
            <person name="Le Tacon F."/>
            <person name="Lindquist E.A."/>
            <person name="Lipzen A."/>
            <person name="Malagnac F."/>
            <person name="Mello A."/>
            <person name="Molinier V."/>
            <person name="Miyauchi S."/>
            <person name="Poulain J."/>
            <person name="Riccioni C."/>
            <person name="Rubini A."/>
            <person name="Sitrit Y."/>
            <person name="Splivallo R."/>
            <person name="Traeger S."/>
            <person name="Wang M."/>
            <person name="Zifcakova L."/>
            <person name="Wipf D."/>
            <person name="Zambonelli A."/>
            <person name="Paolocci F."/>
            <person name="Nowrousian M."/>
            <person name="Ottonello S."/>
            <person name="Baldrian P."/>
            <person name="Spatafora J.W."/>
            <person name="Henrissat B."/>
            <person name="Nagy L.G."/>
            <person name="Aury J.M."/>
            <person name="Wincker P."/>
            <person name="Grigoriev I.V."/>
            <person name="Bonfante P."/>
            <person name="Martin F.M."/>
        </authorList>
    </citation>
    <scope>NUCLEOTIDE SEQUENCE [LARGE SCALE GENOMIC DNA]</scope>
    <source>
        <strain evidence="15 16">ATCC MYA-4762</strain>
    </source>
</reference>
<feature type="compositionally biased region" description="Basic and acidic residues" evidence="13">
    <location>
        <begin position="218"/>
        <end position="259"/>
    </location>
</feature>
<proteinExistence type="inferred from homology"/>
<comment type="similarity">
    <text evidence="2 12">Belongs to the CPSF4/YTH1 family.</text>
</comment>
<gene>
    <name evidence="15" type="ORF">L211DRAFT_826133</name>
</gene>
<dbReference type="GO" id="GO:0005634">
    <property type="term" value="C:nucleus"/>
    <property type="evidence" value="ECO:0007669"/>
    <property type="project" value="UniProtKB-SubCell"/>
</dbReference>
<keyword evidence="6 11" id="KW-0863">Zinc-finger</keyword>
<dbReference type="EMBL" id="ML121548">
    <property type="protein sequence ID" value="RPB23151.1"/>
    <property type="molecule type" value="Genomic_DNA"/>
</dbReference>
<comment type="subcellular location">
    <subcellularLocation>
        <location evidence="1 12">Nucleus</location>
    </subcellularLocation>
</comment>
<evidence type="ECO:0000256" key="7">
    <source>
        <dbReference type="ARBA" id="ARBA00022833"/>
    </source>
</evidence>
<feature type="domain" description="C3H1-type" evidence="14">
    <location>
        <begin position="58"/>
        <end position="85"/>
    </location>
</feature>
<keyword evidence="5 12" id="KW-0677">Repeat</keyword>
<dbReference type="OrthoDB" id="1914176at2759"/>
<evidence type="ECO:0000256" key="11">
    <source>
        <dbReference type="PROSITE-ProRule" id="PRU00723"/>
    </source>
</evidence>
<keyword evidence="4 11" id="KW-0479">Metal-binding</keyword>
<dbReference type="Gene3D" id="3.30.1370.210">
    <property type="match status" value="1"/>
</dbReference>
<dbReference type="SMART" id="SM00356">
    <property type="entry name" value="ZnF_C3H1"/>
    <property type="match status" value="4"/>
</dbReference>
<dbReference type="InParanoid" id="A0A3N4LRB0"/>
<keyword evidence="9 12" id="KW-0539">Nucleus</keyword>
<feature type="region of interest" description="Disordered" evidence="13">
    <location>
        <begin position="193"/>
        <end position="274"/>
    </location>
</feature>
<dbReference type="InterPro" id="IPR045348">
    <property type="entry name" value="CPSF4/Yth1"/>
</dbReference>
<feature type="compositionally biased region" description="Basic residues" evidence="13">
    <location>
        <begin position="260"/>
        <end position="274"/>
    </location>
</feature>
<dbReference type="PANTHER" id="PTHR23102:SF24">
    <property type="entry name" value="CLEAVAGE AND POLYADENYLATION SPECIFICITY FACTOR SUBUNIT 4"/>
    <property type="match status" value="1"/>
</dbReference>
<evidence type="ECO:0000256" key="3">
    <source>
        <dbReference type="ARBA" id="ARBA00022664"/>
    </source>
</evidence>
<feature type="zinc finger region" description="C3H1-type" evidence="11">
    <location>
        <begin position="87"/>
        <end position="114"/>
    </location>
</feature>
<feature type="domain" description="C3H1-type" evidence="14">
    <location>
        <begin position="144"/>
        <end position="171"/>
    </location>
</feature>
<evidence type="ECO:0000256" key="2">
    <source>
        <dbReference type="ARBA" id="ARBA00008907"/>
    </source>
</evidence>
<feature type="domain" description="C3H1-type" evidence="14">
    <location>
        <begin position="115"/>
        <end position="143"/>
    </location>
</feature>
<keyword evidence="7 11" id="KW-0862">Zinc</keyword>
<keyword evidence="3 12" id="KW-0507">mRNA processing</keyword>
<dbReference type="Pfam" id="PF00642">
    <property type="entry name" value="zf-CCCH"/>
    <property type="match status" value="2"/>
</dbReference>
<dbReference type="InterPro" id="IPR036855">
    <property type="entry name" value="Znf_CCCH_sf"/>
</dbReference>
<organism evidence="15 16">
    <name type="scientific">Terfezia boudieri ATCC MYA-4762</name>
    <dbReference type="NCBI Taxonomy" id="1051890"/>
    <lineage>
        <taxon>Eukaryota</taxon>
        <taxon>Fungi</taxon>
        <taxon>Dikarya</taxon>
        <taxon>Ascomycota</taxon>
        <taxon>Pezizomycotina</taxon>
        <taxon>Pezizomycetes</taxon>
        <taxon>Pezizales</taxon>
        <taxon>Pezizaceae</taxon>
        <taxon>Terfezia</taxon>
    </lineage>
</organism>
<dbReference type="Proteomes" id="UP000267821">
    <property type="component" value="Unassembled WGS sequence"/>
</dbReference>
<evidence type="ECO:0000256" key="10">
    <source>
        <dbReference type="ARBA" id="ARBA00024826"/>
    </source>
</evidence>
<feature type="zinc finger region" description="C3H1-type" evidence="11">
    <location>
        <begin position="58"/>
        <end position="85"/>
    </location>
</feature>
<dbReference type="GO" id="GO:0031124">
    <property type="term" value="P:mRNA 3'-end processing"/>
    <property type="evidence" value="ECO:0007669"/>
    <property type="project" value="UniProtKB-UniRule"/>
</dbReference>
<sequence>MPSIATNPSIPSPLKISAATAADKILNLSGSSLSYSADQQPKFAFNEFLRKEYRFGLDPNRKVCAFFVQGHCPLDNSCPDKHTASSTFNNLVCKHWLRSLCKKGEQCEFLHEYNLRKMPECNFFVRNGYCSNGEECLYLHIDPESKIPLCPHYEKGFCPLGPNCSKKHVRKQICKYFLCGFCPDGARQCKEGGHPKWIENLPPPTMKKVKDPNVGLDDQGRDGGWEDRGSGGDRGGDGQRGDRDGYRDRERGGRFDRGFHGGRRFQNRRGGRDR</sequence>
<dbReference type="FunFam" id="4.10.1000.10:FF:000012">
    <property type="entry name" value="cleavage and polyadenylation specificity factor subunit 4"/>
    <property type="match status" value="1"/>
</dbReference>
<feature type="zinc finger region" description="C3H1-type" evidence="11">
    <location>
        <begin position="115"/>
        <end position="143"/>
    </location>
</feature>
<evidence type="ECO:0000313" key="16">
    <source>
        <dbReference type="Proteomes" id="UP000267821"/>
    </source>
</evidence>
<evidence type="ECO:0000256" key="5">
    <source>
        <dbReference type="ARBA" id="ARBA00022737"/>
    </source>
</evidence>
<keyword evidence="16" id="KW-1185">Reference proteome</keyword>
<dbReference type="PROSITE" id="PS50103">
    <property type="entry name" value="ZF_C3H1"/>
    <property type="match status" value="4"/>
</dbReference>
<dbReference type="GO" id="GO:0008270">
    <property type="term" value="F:zinc ion binding"/>
    <property type="evidence" value="ECO:0007669"/>
    <property type="project" value="UniProtKB-KW"/>
</dbReference>
<keyword evidence="8 12" id="KW-0694">RNA-binding</keyword>
<dbReference type="GO" id="GO:0003723">
    <property type="term" value="F:RNA binding"/>
    <property type="evidence" value="ECO:0007669"/>
    <property type="project" value="UniProtKB-UniRule"/>
</dbReference>
<feature type="domain" description="C3H1-type" evidence="14">
    <location>
        <begin position="87"/>
        <end position="114"/>
    </location>
</feature>
<evidence type="ECO:0000259" key="14">
    <source>
        <dbReference type="PROSITE" id="PS50103"/>
    </source>
</evidence>
<dbReference type="PANTHER" id="PTHR23102">
    <property type="entry name" value="CLEAVAGE AND POLYADENYLATION SPECIFICITY FACTOR SUBUNIT 4-RELATED"/>
    <property type="match status" value="1"/>
</dbReference>
<dbReference type="SUPFAM" id="SSF90229">
    <property type="entry name" value="CCCH zinc finger"/>
    <property type="match status" value="2"/>
</dbReference>
<evidence type="ECO:0000256" key="6">
    <source>
        <dbReference type="ARBA" id="ARBA00022771"/>
    </source>
</evidence>
<evidence type="ECO:0000256" key="13">
    <source>
        <dbReference type="SAM" id="MobiDB-lite"/>
    </source>
</evidence>
<dbReference type="STRING" id="1051890.A0A3N4LRB0"/>
<dbReference type="AlphaFoldDB" id="A0A3N4LRB0"/>
<evidence type="ECO:0000256" key="8">
    <source>
        <dbReference type="ARBA" id="ARBA00022884"/>
    </source>
</evidence>
<feature type="zinc finger region" description="C3H1-type" evidence="11">
    <location>
        <begin position="144"/>
        <end position="171"/>
    </location>
</feature>
<accession>A0A3N4LRB0</accession>
<name>A0A3N4LRB0_9PEZI</name>
<protein>
    <recommendedName>
        <fullName evidence="12">mRNA 3'-end-processing protein</fullName>
    </recommendedName>
</protein>
<evidence type="ECO:0000256" key="1">
    <source>
        <dbReference type="ARBA" id="ARBA00004123"/>
    </source>
</evidence>
<comment type="function">
    <text evidence="10 12">Component of the cleavage factor I (CF I) involved in pre-mRNA 3'-end processing.</text>
</comment>
<dbReference type="Gene3D" id="4.10.1000.10">
    <property type="entry name" value="Zinc finger, CCCH-type"/>
    <property type="match status" value="1"/>
</dbReference>
<dbReference type="InterPro" id="IPR000571">
    <property type="entry name" value="Znf_CCCH"/>
</dbReference>
<evidence type="ECO:0000256" key="9">
    <source>
        <dbReference type="ARBA" id="ARBA00023242"/>
    </source>
</evidence>
<evidence type="ECO:0000256" key="12">
    <source>
        <dbReference type="RuleBase" id="RU369008"/>
    </source>
</evidence>
<evidence type="ECO:0000313" key="15">
    <source>
        <dbReference type="EMBL" id="RPB23151.1"/>
    </source>
</evidence>